<feature type="active site" description="Proton donor" evidence="8">
    <location>
        <position position="37"/>
    </location>
</feature>
<dbReference type="Pfam" id="PF02569">
    <property type="entry name" value="Pantoate_ligase"/>
    <property type="match status" value="1"/>
</dbReference>
<keyword evidence="8" id="KW-0963">Cytoplasm</keyword>
<comment type="caution">
    <text evidence="9">The sequence shown here is derived from an EMBL/GenBank/DDBJ whole genome shotgun (WGS) entry which is preliminary data.</text>
</comment>
<comment type="catalytic activity">
    <reaction evidence="7 8">
        <text>(R)-pantoate + beta-alanine + ATP = (R)-pantothenate + AMP + diphosphate + H(+)</text>
        <dbReference type="Rhea" id="RHEA:10912"/>
        <dbReference type="ChEBI" id="CHEBI:15378"/>
        <dbReference type="ChEBI" id="CHEBI:15980"/>
        <dbReference type="ChEBI" id="CHEBI:29032"/>
        <dbReference type="ChEBI" id="CHEBI:30616"/>
        <dbReference type="ChEBI" id="CHEBI:33019"/>
        <dbReference type="ChEBI" id="CHEBI:57966"/>
        <dbReference type="ChEBI" id="CHEBI:456215"/>
        <dbReference type="EC" id="6.3.2.1"/>
    </reaction>
</comment>
<organism evidence="9 10">
    <name type="scientific">Methylobacter tundripaludum</name>
    <dbReference type="NCBI Taxonomy" id="173365"/>
    <lineage>
        <taxon>Bacteria</taxon>
        <taxon>Pseudomonadati</taxon>
        <taxon>Pseudomonadota</taxon>
        <taxon>Gammaproteobacteria</taxon>
        <taxon>Methylococcales</taxon>
        <taxon>Methylococcaceae</taxon>
        <taxon>Methylobacter</taxon>
    </lineage>
</organism>
<dbReference type="PANTHER" id="PTHR21299">
    <property type="entry name" value="CYTIDYLATE KINASE/PANTOATE-BETA-ALANINE LIGASE"/>
    <property type="match status" value="1"/>
</dbReference>
<dbReference type="NCBIfam" id="TIGR00125">
    <property type="entry name" value="cyt_tran_rel"/>
    <property type="match status" value="1"/>
</dbReference>
<comment type="similarity">
    <text evidence="2 8">Belongs to the pantothenate synthetase family.</text>
</comment>
<dbReference type="CDD" id="cd00560">
    <property type="entry name" value="PanC"/>
    <property type="match status" value="1"/>
</dbReference>
<evidence type="ECO:0000256" key="4">
    <source>
        <dbReference type="ARBA" id="ARBA00022655"/>
    </source>
</evidence>
<dbReference type="UniPathway" id="UPA00028">
    <property type="reaction ID" value="UER00005"/>
</dbReference>
<evidence type="ECO:0000256" key="6">
    <source>
        <dbReference type="ARBA" id="ARBA00022840"/>
    </source>
</evidence>
<evidence type="ECO:0000256" key="2">
    <source>
        <dbReference type="ARBA" id="ARBA00009256"/>
    </source>
</evidence>
<feature type="binding site" evidence="8">
    <location>
        <position position="153"/>
    </location>
    <ligand>
        <name>(R)-pantoate</name>
        <dbReference type="ChEBI" id="CHEBI:15980"/>
    </ligand>
</feature>
<dbReference type="RefSeq" id="WP_104427287.1">
    <property type="nucleotide sequence ID" value="NZ_PTIZ01000001.1"/>
</dbReference>
<dbReference type="SUPFAM" id="SSF52374">
    <property type="entry name" value="Nucleotidylyl transferase"/>
    <property type="match status" value="1"/>
</dbReference>
<evidence type="ECO:0000313" key="10">
    <source>
        <dbReference type="Proteomes" id="UP000240010"/>
    </source>
</evidence>
<dbReference type="Gene3D" id="3.30.1300.10">
    <property type="entry name" value="Pantoate-beta-alanine ligase, C-terminal domain"/>
    <property type="match status" value="1"/>
</dbReference>
<dbReference type="GO" id="GO:0005524">
    <property type="term" value="F:ATP binding"/>
    <property type="evidence" value="ECO:0007669"/>
    <property type="project" value="UniProtKB-KW"/>
</dbReference>
<dbReference type="InterPro" id="IPR042176">
    <property type="entry name" value="Pantoate_ligase_C"/>
</dbReference>
<accession>A0A2S6HK67</accession>
<feature type="binding site" evidence="8">
    <location>
        <position position="176"/>
    </location>
    <ligand>
        <name>ATP</name>
        <dbReference type="ChEBI" id="CHEBI:30616"/>
    </ligand>
</feature>
<reference evidence="9 10" key="1">
    <citation type="submission" date="2018-02" db="EMBL/GenBank/DDBJ databases">
        <title>Subsurface microbial communities from deep shales in Ohio and West Virginia, USA.</title>
        <authorList>
            <person name="Wrighton K."/>
        </authorList>
    </citation>
    <scope>NUCLEOTIDE SEQUENCE [LARGE SCALE GENOMIC DNA]</scope>
    <source>
        <strain evidence="9 10">OWC-DMM</strain>
    </source>
</reference>
<dbReference type="Proteomes" id="UP000240010">
    <property type="component" value="Unassembled WGS sequence"/>
</dbReference>
<dbReference type="GO" id="GO:0004592">
    <property type="term" value="F:pantoate-beta-alanine ligase activity"/>
    <property type="evidence" value="ECO:0007669"/>
    <property type="project" value="UniProtKB-UniRule"/>
</dbReference>
<dbReference type="GO" id="GO:0015940">
    <property type="term" value="P:pantothenate biosynthetic process"/>
    <property type="evidence" value="ECO:0007669"/>
    <property type="project" value="UniProtKB-UniRule"/>
</dbReference>
<sequence>MRIVNTVLELRDAVRAWRLTGQRVALVPTMGNLHAGHLTLVNEALKKADRVVVSIFVNPTQFGVGEDFETYPRTEREDQEKLAASGADLLFQPAVSEVYAPDAKTVVSVAGLSEWYCGASRPGHFDGVATVVCKLFNMVQPDVALFGLKDFQQLTVIRTMVRDLNIPVEIIGVETIREESGLAMSSRNGYLTAEEKTVAAKLYQSLCVARDAVLAGQQSYEEIERRALLFLQESGFQPDYFSVCRMSDLKKAGTDDMELVLLTAARLGKTRLIDNVCFSR</sequence>
<gene>
    <name evidence="8" type="primary">panC</name>
    <name evidence="9" type="ORF">B0F87_101232</name>
</gene>
<feature type="binding site" evidence="8">
    <location>
        <begin position="147"/>
        <end position="150"/>
    </location>
    <ligand>
        <name>ATP</name>
        <dbReference type="ChEBI" id="CHEBI:30616"/>
    </ligand>
</feature>
<evidence type="ECO:0000256" key="3">
    <source>
        <dbReference type="ARBA" id="ARBA00022598"/>
    </source>
</evidence>
<comment type="pathway">
    <text evidence="1 8">Cofactor biosynthesis; (R)-pantothenate biosynthesis; (R)-pantothenate from (R)-pantoate and beta-alanine: step 1/1.</text>
</comment>
<feature type="binding site" evidence="8">
    <location>
        <position position="61"/>
    </location>
    <ligand>
        <name>beta-alanine</name>
        <dbReference type="ChEBI" id="CHEBI:57966"/>
    </ligand>
</feature>
<keyword evidence="4 8" id="KW-0566">Pantothenate biosynthesis</keyword>
<dbReference type="EC" id="6.3.2.1" evidence="8"/>
<dbReference type="PANTHER" id="PTHR21299:SF1">
    <property type="entry name" value="PANTOATE--BETA-ALANINE LIGASE"/>
    <property type="match status" value="1"/>
</dbReference>
<keyword evidence="6 8" id="KW-0067">ATP-binding</keyword>
<dbReference type="AlphaFoldDB" id="A0A2S6HK67"/>
<evidence type="ECO:0000256" key="7">
    <source>
        <dbReference type="ARBA" id="ARBA00048258"/>
    </source>
</evidence>
<evidence type="ECO:0000256" key="1">
    <source>
        <dbReference type="ARBA" id="ARBA00004990"/>
    </source>
</evidence>
<comment type="subcellular location">
    <subcellularLocation>
        <location evidence="8">Cytoplasm</location>
    </subcellularLocation>
</comment>
<evidence type="ECO:0000313" key="9">
    <source>
        <dbReference type="EMBL" id="PPK77850.1"/>
    </source>
</evidence>
<feature type="binding site" evidence="8">
    <location>
        <position position="61"/>
    </location>
    <ligand>
        <name>(R)-pantoate</name>
        <dbReference type="ChEBI" id="CHEBI:15980"/>
    </ligand>
</feature>
<dbReference type="Gene3D" id="3.40.50.620">
    <property type="entry name" value="HUPs"/>
    <property type="match status" value="1"/>
</dbReference>
<dbReference type="HAMAP" id="MF_00158">
    <property type="entry name" value="PanC"/>
    <property type="match status" value="1"/>
</dbReference>
<keyword evidence="5 8" id="KW-0547">Nucleotide-binding</keyword>
<keyword evidence="3 8" id="KW-0436">Ligase</keyword>
<dbReference type="InterPro" id="IPR003721">
    <property type="entry name" value="Pantoate_ligase"/>
</dbReference>
<comment type="function">
    <text evidence="8">Catalyzes the condensation of pantoate with beta-alanine in an ATP-dependent reaction via a pantoyl-adenylate intermediate.</text>
</comment>
<dbReference type="GO" id="GO:0005829">
    <property type="term" value="C:cytosol"/>
    <property type="evidence" value="ECO:0007669"/>
    <property type="project" value="TreeGrafter"/>
</dbReference>
<dbReference type="NCBIfam" id="TIGR00018">
    <property type="entry name" value="panC"/>
    <property type="match status" value="1"/>
</dbReference>
<feature type="binding site" evidence="8">
    <location>
        <begin position="184"/>
        <end position="187"/>
    </location>
    <ligand>
        <name>ATP</name>
        <dbReference type="ChEBI" id="CHEBI:30616"/>
    </ligand>
</feature>
<dbReference type="EMBL" id="PTIZ01000001">
    <property type="protein sequence ID" value="PPK77850.1"/>
    <property type="molecule type" value="Genomic_DNA"/>
</dbReference>
<comment type="miscellaneous">
    <text evidence="8">The reaction proceeds by a bi uni uni bi ping pong mechanism.</text>
</comment>
<protein>
    <recommendedName>
        <fullName evidence="8">Pantothenate synthetase</fullName>
        <shortName evidence="8">PS</shortName>
        <ecNumber evidence="8">6.3.2.1</ecNumber>
    </recommendedName>
    <alternativeName>
        <fullName evidence="8">Pantoate--beta-alanine ligase</fullName>
    </alternativeName>
    <alternativeName>
        <fullName evidence="8">Pantoate-activating enzyme</fullName>
    </alternativeName>
</protein>
<proteinExistence type="inferred from homology"/>
<evidence type="ECO:0000256" key="8">
    <source>
        <dbReference type="HAMAP-Rule" id="MF_00158"/>
    </source>
</evidence>
<evidence type="ECO:0000256" key="5">
    <source>
        <dbReference type="ARBA" id="ARBA00022741"/>
    </source>
</evidence>
<comment type="subunit">
    <text evidence="8">Homodimer.</text>
</comment>
<dbReference type="FunFam" id="3.40.50.620:FF:000013">
    <property type="entry name" value="Pantothenate synthetase"/>
    <property type="match status" value="1"/>
</dbReference>
<feature type="binding site" evidence="8">
    <location>
        <begin position="30"/>
        <end position="37"/>
    </location>
    <ligand>
        <name>ATP</name>
        <dbReference type="ChEBI" id="CHEBI:30616"/>
    </ligand>
</feature>
<dbReference type="InterPro" id="IPR014729">
    <property type="entry name" value="Rossmann-like_a/b/a_fold"/>
</dbReference>
<dbReference type="InterPro" id="IPR004821">
    <property type="entry name" value="Cyt_trans-like"/>
</dbReference>
<name>A0A2S6HK67_9GAMM</name>